<organism evidence="8 9">
    <name type="scientific">Corynebacterium uropygiale</name>
    <dbReference type="NCBI Taxonomy" id="1775911"/>
    <lineage>
        <taxon>Bacteria</taxon>
        <taxon>Bacillati</taxon>
        <taxon>Actinomycetota</taxon>
        <taxon>Actinomycetes</taxon>
        <taxon>Mycobacteriales</taxon>
        <taxon>Corynebacteriaceae</taxon>
        <taxon>Corynebacterium</taxon>
    </lineage>
</organism>
<comment type="caution">
    <text evidence="8">The sequence shown here is derived from an EMBL/GenBank/DDBJ whole genome shotgun (WGS) entry which is preliminary data.</text>
</comment>
<feature type="transmembrane region" description="Helical" evidence="6">
    <location>
        <begin position="226"/>
        <end position="244"/>
    </location>
</feature>
<proteinExistence type="predicted"/>
<dbReference type="Gene3D" id="1.20.1250.20">
    <property type="entry name" value="MFS general substrate transporter like domains"/>
    <property type="match status" value="1"/>
</dbReference>
<gene>
    <name evidence="8" type="ORF">L1O03_05690</name>
</gene>
<reference evidence="8" key="1">
    <citation type="submission" date="2022-01" db="EMBL/GenBank/DDBJ databases">
        <title>Corynebacterium sp. nov isolated from isolated from the feces of the greater white-fronted geese (Anser albifrons) at Poyang Lake, PR China.</title>
        <authorList>
            <person name="Liu Q."/>
        </authorList>
    </citation>
    <scope>NUCLEOTIDE SEQUENCE</scope>
    <source>
        <strain evidence="8">JCM 32435</strain>
    </source>
</reference>
<evidence type="ECO:0000256" key="4">
    <source>
        <dbReference type="ARBA" id="ARBA00022989"/>
    </source>
</evidence>
<feature type="domain" description="Major facilitator superfamily (MFS) profile" evidence="7">
    <location>
        <begin position="1"/>
        <end position="370"/>
    </location>
</feature>
<evidence type="ECO:0000256" key="3">
    <source>
        <dbReference type="ARBA" id="ARBA00022692"/>
    </source>
</evidence>
<keyword evidence="2" id="KW-1003">Cell membrane</keyword>
<keyword evidence="9" id="KW-1185">Reference proteome</keyword>
<feature type="transmembrane region" description="Helical" evidence="6">
    <location>
        <begin position="280"/>
        <end position="297"/>
    </location>
</feature>
<evidence type="ECO:0000256" key="1">
    <source>
        <dbReference type="ARBA" id="ARBA00004651"/>
    </source>
</evidence>
<evidence type="ECO:0000256" key="6">
    <source>
        <dbReference type="SAM" id="Phobius"/>
    </source>
</evidence>
<keyword evidence="3 6" id="KW-0812">Transmembrane</keyword>
<dbReference type="EMBL" id="JAKGSI010000002">
    <property type="protein sequence ID" value="MCF4006671.1"/>
    <property type="molecule type" value="Genomic_DNA"/>
</dbReference>
<dbReference type="Pfam" id="PF07690">
    <property type="entry name" value="MFS_1"/>
    <property type="match status" value="1"/>
</dbReference>
<evidence type="ECO:0000313" key="8">
    <source>
        <dbReference type="EMBL" id="MCF4006671.1"/>
    </source>
</evidence>
<dbReference type="InterPro" id="IPR011701">
    <property type="entry name" value="MFS"/>
</dbReference>
<dbReference type="InterPro" id="IPR050189">
    <property type="entry name" value="MFS_Efflux_Transporters"/>
</dbReference>
<feature type="transmembrane region" description="Helical" evidence="6">
    <location>
        <begin position="346"/>
        <end position="366"/>
    </location>
</feature>
<protein>
    <submittedName>
        <fullName evidence="8">MFS transporter</fullName>
    </submittedName>
</protein>
<dbReference type="InterPro" id="IPR036259">
    <property type="entry name" value="MFS_trans_sf"/>
</dbReference>
<dbReference type="SUPFAM" id="SSF103473">
    <property type="entry name" value="MFS general substrate transporter"/>
    <property type="match status" value="1"/>
</dbReference>
<dbReference type="GO" id="GO:0022857">
    <property type="term" value="F:transmembrane transporter activity"/>
    <property type="evidence" value="ECO:0007669"/>
    <property type="project" value="InterPro"/>
</dbReference>
<evidence type="ECO:0000259" key="7">
    <source>
        <dbReference type="PROSITE" id="PS50850"/>
    </source>
</evidence>
<comment type="subcellular location">
    <subcellularLocation>
        <location evidence="1">Cell membrane</location>
        <topology evidence="1">Multi-pass membrane protein</topology>
    </subcellularLocation>
</comment>
<dbReference type="CDD" id="cd17324">
    <property type="entry name" value="MFS_NepI_like"/>
    <property type="match status" value="1"/>
</dbReference>
<dbReference type="PANTHER" id="PTHR43124">
    <property type="entry name" value="PURINE EFFLUX PUMP PBUE"/>
    <property type="match status" value="1"/>
</dbReference>
<dbReference type="PANTHER" id="PTHR43124:SF10">
    <property type="entry name" value="PURINE EFFLUX PUMP PBUE"/>
    <property type="match status" value="1"/>
</dbReference>
<keyword evidence="5 6" id="KW-0472">Membrane</keyword>
<dbReference type="GO" id="GO:0005886">
    <property type="term" value="C:plasma membrane"/>
    <property type="evidence" value="ECO:0007669"/>
    <property type="project" value="UniProtKB-SubCell"/>
</dbReference>
<feature type="transmembrane region" description="Helical" evidence="6">
    <location>
        <begin position="183"/>
        <end position="206"/>
    </location>
</feature>
<feature type="transmembrane region" description="Helical" evidence="6">
    <location>
        <begin position="256"/>
        <end position="274"/>
    </location>
</feature>
<dbReference type="Proteomes" id="UP001139336">
    <property type="component" value="Unassembled WGS sequence"/>
</dbReference>
<feature type="transmembrane region" description="Helical" evidence="6">
    <location>
        <begin position="82"/>
        <end position="103"/>
    </location>
</feature>
<feature type="transmembrane region" description="Helical" evidence="6">
    <location>
        <begin position="141"/>
        <end position="162"/>
    </location>
</feature>
<evidence type="ECO:0000313" key="9">
    <source>
        <dbReference type="Proteomes" id="UP001139336"/>
    </source>
</evidence>
<evidence type="ECO:0000256" key="5">
    <source>
        <dbReference type="ARBA" id="ARBA00023136"/>
    </source>
</evidence>
<accession>A0A9X1QPC2</accession>
<sequence length="374" mass="38419">MVYTDDYVISGILPELAADLGVSESQAGQLVTAYSLTVALVAPLAAVACARVPRRRLLCCGIIIFVCANAFAAAVSTYTLLLALRIVIASSAAAVTPAVFAFAAERAPGDKTGRYVAIVSLGVTGSIAGGVPIGAWIGGHYGWRACFIAMAAGGVIVLCASFGTLPDEHQSGEVPGLCEQLRVLVSGPIACGLLSNCALMSGSMMMLTYLAPYLSSTSSGGIEERALAFSLSGIAGIVGIWLGGIFTDKWGPSRTLLFGIVGMTTSMVMLWILWAIRPVPISVVVCVVVLWGGLAFWNSPAIQARLYMLAGSVAPQALALNTSGTYLGVSIGGAVGGIALHSFGPGSLPLASVCFCVASLVLIEIAGRLREPQM</sequence>
<keyword evidence="4 6" id="KW-1133">Transmembrane helix</keyword>
<feature type="transmembrane region" description="Helical" evidence="6">
    <location>
        <begin position="31"/>
        <end position="50"/>
    </location>
</feature>
<name>A0A9X1QPC2_9CORY</name>
<feature type="transmembrane region" description="Helical" evidence="6">
    <location>
        <begin position="115"/>
        <end position="135"/>
    </location>
</feature>
<feature type="transmembrane region" description="Helical" evidence="6">
    <location>
        <begin position="57"/>
        <end position="76"/>
    </location>
</feature>
<dbReference type="AlphaFoldDB" id="A0A9X1QPC2"/>
<feature type="transmembrane region" description="Helical" evidence="6">
    <location>
        <begin position="318"/>
        <end position="340"/>
    </location>
</feature>
<dbReference type="InterPro" id="IPR020846">
    <property type="entry name" value="MFS_dom"/>
</dbReference>
<evidence type="ECO:0000256" key="2">
    <source>
        <dbReference type="ARBA" id="ARBA00022475"/>
    </source>
</evidence>
<dbReference type="PROSITE" id="PS50850">
    <property type="entry name" value="MFS"/>
    <property type="match status" value="1"/>
</dbReference>